<evidence type="ECO:0000256" key="1">
    <source>
        <dbReference type="ARBA" id="ARBA00005964"/>
    </source>
</evidence>
<dbReference type="InterPro" id="IPR019819">
    <property type="entry name" value="Carboxylesterase_B_CS"/>
</dbReference>
<organism evidence="5 6">
    <name type="scientific">Porites evermanni</name>
    <dbReference type="NCBI Taxonomy" id="104178"/>
    <lineage>
        <taxon>Eukaryota</taxon>
        <taxon>Metazoa</taxon>
        <taxon>Cnidaria</taxon>
        <taxon>Anthozoa</taxon>
        <taxon>Hexacorallia</taxon>
        <taxon>Scleractinia</taxon>
        <taxon>Fungiina</taxon>
        <taxon>Poritidae</taxon>
        <taxon>Porites</taxon>
    </lineage>
</organism>
<dbReference type="EMBL" id="CALNXI010001454">
    <property type="protein sequence ID" value="CAH3169501.1"/>
    <property type="molecule type" value="Genomic_DNA"/>
</dbReference>
<feature type="domain" description="Carboxylesterase type B" evidence="4">
    <location>
        <begin position="574"/>
        <end position="1087"/>
    </location>
</feature>
<dbReference type="InterPro" id="IPR019826">
    <property type="entry name" value="Carboxylesterase_B_AS"/>
</dbReference>
<comment type="caution">
    <text evidence="5">The sequence shown here is derived from an EMBL/GenBank/DDBJ whole genome shotgun (WGS) entry which is preliminary data.</text>
</comment>
<reference evidence="5 6" key="1">
    <citation type="submission" date="2022-05" db="EMBL/GenBank/DDBJ databases">
        <authorList>
            <consortium name="Genoscope - CEA"/>
            <person name="William W."/>
        </authorList>
    </citation>
    <scope>NUCLEOTIDE SEQUENCE [LARGE SCALE GENOMIC DNA]</scope>
</reference>
<proteinExistence type="inferred from homology"/>
<evidence type="ECO:0000313" key="5">
    <source>
        <dbReference type="EMBL" id="CAH3169501.1"/>
    </source>
</evidence>
<dbReference type="InterPro" id="IPR051093">
    <property type="entry name" value="Neuroligin/BSAL"/>
</dbReference>
<dbReference type="PANTHER" id="PTHR43903">
    <property type="entry name" value="NEUROLIGIN"/>
    <property type="match status" value="1"/>
</dbReference>
<dbReference type="InterPro" id="IPR029058">
    <property type="entry name" value="AB_hydrolase_fold"/>
</dbReference>
<keyword evidence="6" id="KW-1185">Reference proteome</keyword>
<dbReference type="Gene3D" id="3.40.50.1820">
    <property type="entry name" value="alpha/beta hydrolase"/>
    <property type="match status" value="2"/>
</dbReference>
<evidence type="ECO:0000256" key="2">
    <source>
        <dbReference type="ARBA" id="ARBA00022729"/>
    </source>
</evidence>
<dbReference type="Pfam" id="PF00135">
    <property type="entry name" value="COesterase"/>
    <property type="match status" value="2"/>
</dbReference>
<feature type="domain" description="Carboxylesterase type B" evidence="4">
    <location>
        <begin position="8"/>
        <end position="523"/>
    </location>
</feature>
<sequence>CWLHVRAETVSTKYGDIEGFLTPYPTASGPFKSVSKFLGVPFAAPPTKELRFKAPKPPKAWKPKVYSAKTHGAICLQSRDPGLEFFIQSVTPNFTYSEDCLYLNVFSPNTSLSLPVMVYIHGGGYTRGTAIVSPSDILALQGVVVVIVQYRLGPFGFLTTGDSAAPGNYGMLDQVEALKWVKENIENFGGNPRKVTIFGQSAGGTSVGLHLLSPLSRDLFHQAIPESGVDLTPFAIQPTSFGLCFTKELAQKLNCGSRDHSAIVSCMRSKTASDMQKAAESIRFSFINVINWAPVVDKNFLHDTPQVLRKKGEFKQVPLIIAFTSNEGARIVNCYPVPGSFNAVSITNAIEYHFLPYLPRDSFLTARLIADALEFMYTPWPDKSNKYALRSQLVDLLGDYLFFAPSHEVADVHSQVAPVYMYEFAQRAQTSMGADWMGVVHSENVPFDFGVPLIPMFLPFYSPGDRIVSLFIMTMYANFARSGDPSVSGVAWEKYNTTHRAYLQVDTSPELKASFNPRRMSFWNDYYPKLLDYQNACQGRKNNSSTMELLKIIVPIYLLIPVKLCFVSSDVEEVKVTTKYGTIQGLTRHFPDIDKPIKGVKKFLGIPYAAPPTGDRRFQPPHEPFAWKPAVYNASYFRNICLQDPEYNNFFWPNFSLAQSEDCLYLNVYAPNKNLPPSELYPVMVYIHGGGYDAGTPAVSPGDVIPLWGVVLVTIQYRLGVLGFATTRDSQAPGNYGMLDQIEALKWVQENIKGFGGDASSVTIFGESAGGSSVGLQLLSPRSKGLFHRAISISGVDLSSFAIGSSIEVANQTRKVAKQLGCSSSDNREMIKCLRSVDAKRFPVNEVNVWRPIVDGDFLPDTPENLRDAGKFHSVPYMAGFTSREGSYFFPDILAKVTPENFRYNTELIFYNIGNKYGQMLDEDLPKPLLDTMELLYTPWTDKSDKDKVRKGIADEVGDFTMTAPTHKGLLFHSQKASAYMYEFGHRSRLDPSPLWKGTAHKDDTPYQFGFPFMNLTVLQKYDDIDRNVSDMVITLFTNFAKYGNPTPQPVRGVSWEEFNSSRKAYLRIHSVPEMAINFQPTRMAFWNGYYENMLKEEPKICKSQSGESDMICLDLFCFVCGLCLFSISFGHI</sequence>
<feature type="non-terminal residue" evidence="5">
    <location>
        <position position="1"/>
    </location>
</feature>
<keyword evidence="2" id="KW-0732">Signal</keyword>
<dbReference type="PROSITE" id="PS00122">
    <property type="entry name" value="CARBOXYLESTERASE_B_1"/>
    <property type="match status" value="2"/>
</dbReference>
<dbReference type="SUPFAM" id="SSF53474">
    <property type="entry name" value="alpha/beta-Hydrolases"/>
    <property type="match status" value="2"/>
</dbReference>
<accession>A0ABN8QWT7</accession>
<dbReference type="InterPro" id="IPR002018">
    <property type="entry name" value="CarbesteraseB"/>
</dbReference>
<dbReference type="PROSITE" id="PS00941">
    <property type="entry name" value="CARBOXYLESTERASE_B_2"/>
    <property type="match status" value="2"/>
</dbReference>
<dbReference type="Proteomes" id="UP001159427">
    <property type="component" value="Unassembled WGS sequence"/>
</dbReference>
<name>A0ABN8QWT7_9CNID</name>
<gene>
    <name evidence="5" type="ORF">PEVE_00006894</name>
</gene>
<evidence type="ECO:0000259" key="4">
    <source>
        <dbReference type="Pfam" id="PF00135"/>
    </source>
</evidence>
<evidence type="ECO:0000256" key="3">
    <source>
        <dbReference type="ARBA" id="ARBA00022801"/>
    </source>
</evidence>
<keyword evidence="3" id="KW-0378">Hydrolase</keyword>
<protein>
    <recommendedName>
        <fullName evidence="4">Carboxylesterase type B domain-containing protein</fullName>
    </recommendedName>
</protein>
<evidence type="ECO:0000313" key="6">
    <source>
        <dbReference type="Proteomes" id="UP001159427"/>
    </source>
</evidence>
<comment type="similarity">
    <text evidence="1">Belongs to the type-B carboxylesterase/lipase family.</text>
</comment>